<organism evidence="1 2">
    <name type="scientific">Dermacentor silvarum</name>
    <name type="common">Tick</name>
    <dbReference type="NCBI Taxonomy" id="543639"/>
    <lineage>
        <taxon>Eukaryota</taxon>
        <taxon>Metazoa</taxon>
        <taxon>Ecdysozoa</taxon>
        <taxon>Arthropoda</taxon>
        <taxon>Chelicerata</taxon>
        <taxon>Arachnida</taxon>
        <taxon>Acari</taxon>
        <taxon>Parasitiformes</taxon>
        <taxon>Ixodida</taxon>
        <taxon>Ixodoidea</taxon>
        <taxon>Ixodidae</taxon>
        <taxon>Rhipicephalinae</taxon>
        <taxon>Dermacentor</taxon>
    </lineage>
</organism>
<dbReference type="Proteomes" id="UP000821865">
    <property type="component" value="Chromosome 9"/>
</dbReference>
<name>A0ACB8C664_DERSI</name>
<evidence type="ECO:0000313" key="2">
    <source>
        <dbReference type="Proteomes" id="UP000821865"/>
    </source>
</evidence>
<keyword evidence="2" id="KW-1185">Reference proteome</keyword>
<evidence type="ECO:0000313" key="1">
    <source>
        <dbReference type="EMBL" id="KAH7934310.1"/>
    </source>
</evidence>
<sequence length="189" mass="20939">MLGAHVKIGLAVSDHRSVDGLEGLPFLGPPWGLLDRAVLEIVGQNASFWLAEKLDILQKLDEDPKRKRTELAKELGLAASTLSTIVAQRDSIMKNVLSFNVNAKQVKTAQHVKLEETLLTWFKEVTAVGVNIDGKVLREKADEFALALHIDGVQASGRHRDFPATVEHKELQQSRLNHCDCCNYVQAHS</sequence>
<proteinExistence type="predicted"/>
<dbReference type="EMBL" id="CM023478">
    <property type="protein sequence ID" value="KAH7934310.1"/>
    <property type="molecule type" value="Genomic_DNA"/>
</dbReference>
<comment type="caution">
    <text evidence="1">The sequence shown here is derived from an EMBL/GenBank/DDBJ whole genome shotgun (WGS) entry which is preliminary data.</text>
</comment>
<protein>
    <submittedName>
        <fullName evidence="1">Uncharacterized protein</fullName>
    </submittedName>
</protein>
<accession>A0ACB8C664</accession>
<reference evidence="1" key="1">
    <citation type="submission" date="2020-05" db="EMBL/GenBank/DDBJ databases">
        <title>Large-scale comparative analyses of tick genomes elucidate their genetic diversity and vector capacities.</title>
        <authorList>
            <person name="Jia N."/>
            <person name="Wang J."/>
            <person name="Shi W."/>
            <person name="Du L."/>
            <person name="Sun Y."/>
            <person name="Zhan W."/>
            <person name="Jiang J."/>
            <person name="Wang Q."/>
            <person name="Zhang B."/>
            <person name="Ji P."/>
            <person name="Sakyi L.B."/>
            <person name="Cui X."/>
            <person name="Yuan T."/>
            <person name="Jiang B."/>
            <person name="Yang W."/>
            <person name="Lam T.T.-Y."/>
            <person name="Chang Q."/>
            <person name="Ding S."/>
            <person name="Wang X."/>
            <person name="Zhu J."/>
            <person name="Ruan X."/>
            <person name="Zhao L."/>
            <person name="Wei J."/>
            <person name="Que T."/>
            <person name="Du C."/>
            <person name="Cheng J."/>
            <person name="Dai P."/>
            <person name="Han X."/>
            <person name="Huang E."/>
            <person name="Gao Y."/>
            <person name="Liu J."/>
            <person name="Shao H."/>
            <person name="Ye R."/>
            <person name="Li L."/>
            <person name="Wei W."/>
            <person name="Wang X."/>
            <person name="Wang C."/>
            <person name="Yang T."/>
            <person name="Huo Q."/>
            <person name="Li W."/>
            <person name="Guo W."/>
            <person name="Chen H."/>
            <person name="Zhou L."/>
            <person name="Ni X."/>
            <person name="Tian J."/>
            <person name="Zhou Y."/>
            <person name="Sheng Y."/>
            <person name="Liu T."/>
            <person name="Pan Y."/>
            <person name="Xia L."/>
            <person name="Li J."/>
            <person name="Zhao F."/>
            <person name="Cao W."/>
        </authorList>
    </citation>
    <scope>NUCLEOTIDE SEQUENCE</scope>
    <source>
        <strain evidence="1">Dsil-2018</strain>
    </source>
</reference>
<gene>
    <name evidence="1" type="ORF">HPB49_024845</name>
</gene>